<name>A0ACC2WXR1_9TREE</name>
<organism evidence="1 2">
    <name type="scientific">Naganishia vaughanmartiniae</name>
    <dbReference type="NCBI Taxonomy" id="1424756"/>
    <lineage>
        <taxon>Eukaryota</taxon>
        <taxon>Fungi</taxon>
        <taxon>Dikarya</taxon>
        <taxon>Basidiomycota</taxon>
        <taxon>Agaricomycotina</taxon>
        <taxon>Tremellomycetes</taxon>
        <taxon>Filobasidiales</taxon>
        <taxon>Filobasidiaceae</taxon>
        <taxon>Naganishia</taxon>
    </lineage>
</organism>
<evidence type="ECO:0000313" key="2">
    <source>
        <dbReference type="Proteomes" id="UP001243375"/>
    </source>
</evidence>
<reference evidence="1" key="1">
    <citation type="submission" date="2023-04" db="EMBL/GenBank/DDBJ databases">
        <title>Draft Genome sequencing of Naganishia species isolated from polar environments using Oxford Nanopore Technology.</title>
        <authorList>
            <person name="Leo P."/>
            <person name="Venkateswaran K."/>
        </authorList>
    </citation>
    <scope>NUCLEOTIDE SEQUENCE</scope>
    <source>
        <strain evidence="1">MNA-CCFEE 5425</strain>
    </source>
</reference>
<proteinExistence type="predicted"/>
<gene>
    <name evidence="1" type="ORF">QFC22_004733</name>
</gene>
<protein>
    <submittedName>
        <fullName evidence="1">Uncharacterized protein</fullName>
    </submittedName>
</protein>
<dbReference type="EMBL" id="JASBWU010000014">
    <property type="protein sequence ID" value="KAJ9116293.1"/>
    <property type="molecule type" value="Genomic_DNA"/>
</dbReference>
<dbReference type="Proteomes" id="UP001243375">
    <property type="component" value="Unassembled WGS sequence"/>
</dbReference>
<sequence length="175" mass="19001">MQAHILPPSTQLSPYSTTQTNMKRSRVFAGTRHKRQAAISQGNYFEAAGQRAATAFVLVAILKEPRVVNANVNMFHVAPPPPVKPKLAPLVTAGTGERTTPLPSTVSTAEHPGERSAGTTANSAAIARLDVPRFPHSDRYTPSVLLVAPRKQRADTPAISQDVAWIRREFNSDTR</sequence>
<comment type="caution">
    <text evidence="1">The sequence shown here is derived from an EMBL/GenBank/DDBJ whole genome shotgun (WGS) entry which is preliminary data.</text>
</comment>
<accession>A0ACC2WXR1</accession>
<keyword evidence="2" id="KW-1185">Reference proteome</keyword>
<evidence type="ECO:0000313" key="1">
    <source>
        <dbReference type="EMBL" id="KAJ9116293.1"/>
    </source>
</evidence>